<sequence>MCAECGVPVMVDSGISIFAESRSSCDKPELLMVDDFSEMNCVFAHGCRGWWYHGAAFFAPAKHNVWLSFGSSATEAARYYSRFEPTKLAGKWMFGTDWQ</sequence>
<organism evidence="1 2">
    <name type="scientific">Mycobacterium lentiflavum</name>
    <dbReference type="NCBI Taxonomy" id="141349"/>
    <lineage>
        <taxon>Bacteria</taxon>
        <taxon>Bacillati</taxon>
        <taxon>Actinomycetota</taxon>
        <taxon>Actinomycetes</taxon>
        <taxon>Mycobacteriales</taxon>
        <taxon>Mycobacteriaceae</taxon>
        <taxon>Mycobacterium</taxon>
        <taxon>Mycobacterium simiae complex</taxon>
    </lineage>
</organism>
<evidence type="ECO:0000313" key="1">
    <source>
        <dbReference type="EMBL" id="CQD22568.1"/>
    </source>
</evidence>
<protein>
    <submittedName>
        <fullName evidence="1">Amidohydrolase</fullName>
    </submittedName>
</protein>
<evidence type="ECO:0000313" key="2">
    <source>
        <dbReference type="Proteomes" id="UP000199251"/>
    </source>
</evidence>
<keyword evidence="1" id="KW-0378">Hydrolase</keyword>
<accession>A0A0E4H533</accession>
<reference evidence="1 2" key="1">
    <citation type="submission" date="2015-03" db="EMBL/GenBank/DDBJ databases">
        <authorList>
            <person name="Urmite Genomes"/>
        </authorList>
    </citation>
    <scope>NUCLEOTIDE SEQUENCE [LARGE SCALE GENOMIC DNA]</scope>
    <source>
        <strain evidence="1 2">CSUR P1491</strain>
    </source>
</reference>
<dbReference type="EMBL" id="CTEE01000001">
    <property type="protein sequence ID" value="CQD22568.1"/>
    <property type="molecule type" value="Genomic_DNA"/>
</dbReference>
<dbReference type="InterPro" id="IPR032466">
    <property type="entry name" value="Metal_Hydrolase"/>
</dbReference>
<dbReference type="GO" id="GO:0016787">
    <property type="term" value="F:hydrolase activity"/>
    <property type="evidence" value="ECO:0007669"/>
    <property type="project" value="UniProtKB-KW"/>
</dbReference>
<dbReference type="AlphaFoldDB" id="A0A0E4H533"/>
<dbReference type="SUPFAM" id="SSF51556">
    <property type="entry name" value="Metallo-dependent hydrolases"/>
    <property type="match status" value="1"/>
</dbReference>
<name>A0A0E4H533_MYCLN</name>
<gene>
    <name evidence="1" type="ORF">BN1232_05666</name>
</gene>
<dbReference type="Gene3D" id="3.20.20.140">
    <property type="entry name" value="Metal-dependent hydrolases"/>
    <property type="match status" value="1"/>
</dbReference>
<dbReference type="STRING" id="141349.BN1232_05666"/>
<dbReference type="Proteomes" id="UP000199251">
    <property type="component" value="Unassembled WGS sequence"/>
</dbReference>
<proteinExistence type="predicted"/>